<dbReference type="RefSeq" id="WP_179444345.1">
    <property type="nucleotide sequence ID" value="NZ_JACBZS010000001.1"/>
</dbReference>
<dbReference type="InterPro" id="IPR012338">
    <property type="entry name" value="Beta-lactam/transpept-like"/>
</dbReference>
<dbReference type="InterPro" id="IPR036513">
    <property type="entry name" value="STAS_dom_sf"/>
</dbReference>
<protein>
    <recommendedName>
        <fullName evidence="6 7">Glutaminase</fullName>
        <ecNumber evidence="3 7">3.5.1.2</ecNumber>
    </recommendedName>
</protein>
<evidence type="ECO:0000256" key="6">
    <source>
        <dbReference type="ARBA" id="ARBA00070405"/>
    </source>
</evidence>
<dbReference type="EMBL" id="JACBZS010000001">
    <property type="protein sequence ID" value="NYI70379.1"/>
    <property type="molecule type" value="Genomic_DNA"/>
</dbReference>
<dbReference type="Gene3D" id="3.40.710.10">
    <property type="entry name" value="DD-peptidase/beta-lactamase superfamily"/>
    <property type="match status" value="1"/>
</dbReference>
<evidence type="ECO:0000256" key="1">
    <source>
        <dbReference type="ARBA" id="ARBA00011076"/>
    </source>
</evidence>
<comment type="catalytic activity">
    <reaction evidence="5 7">
        <text>L-glutamine + H2O = L-glutamate + NH4(+)</text>
        <dbReference type="Rhea" id="RHEA:15889"/>
        <dbReference type="ChEBI" id="CHEBI:15377"/>
        <dbReference type="ChEBI" id="CHEBI:28938"/>
        <dbReference type="ChEBI" id="CHEBI:29985"/>
        <dbReference type="ChEBI" id="CHEBI:58359"/>
        <dbReference type="EC" id="3.5.1.2"/>
    </reaction>
</comment>
<dbReference type="NCBIfam" id="TIGR03814">
    <property type="entry name" value="Gln_ase"/>
    <property type="match status" value="1"/>
</dbReference>
<feature type="binding site" evidence="7">
    <location>
        <position position="189"/>
    </location>
    <ligand>
        <name>substrate</name>
    </ligand>
</feature>
<dbReference type="FunFam" id="3.40.710.10:FF:000005">
    <property type="entry name" value="Glutaminase"/>
    <property type="match status" value="1"/>
</dbReference>
<keyword evidence="7" id="KW-0007">Acetylation</keyword>
<dbReference type="EC" id="3.5.1.2" evidence="3 7"/>
<proteinExistence type="inferred from homology"/>
<comment type="caution">
    <text evidence="9">The sequence shown here is derived from an EMBL/GenBank/DDBJ whole genome shotgun (WGS) entry which is preliminary data.</text>
</comment>
<name>A0A7Z0D7M3_9ACTN</name>
<dbReference type="InterPro" id="IPR002645">
    <property type="entry name" value="STAS_dom"/>
</dbReference>
<reference evidence="9 10" key="1">
    <citation type="submission" date="2020-07" db="EMBL/GenBank/DDBJ databases">
        <title>Sequencing the genomes of 1000 actinobacteria strains.</title>
        <authorList>
            <person name="Klenk H.-P."/>
        </authorList>
    </citation>
    <scope>NUCLEOTIDE SEQUENCE [LARGE SCALE GENOMIC DNA]</scope>
    <source>
        <strain evidence="9 10">DSM 103164</strain>
    </source>
</reference>
<dbReference type="InterPro" id="IPR015868">
    <property type="entry name" value="Glutaminase"/>
</dbReference>
<accession>A0A7Z0D7M3</accession>
<feature type="binding site" evidence="7">
    <location>
        <position position="64"/>
    </location>
    <ligand>
        <name>substrate</name>
    </ligand>
</feature>
<evidence type="ECO:0000259" key="8">
    <source>
        <dbReference type="PROSITE" id="PS50801"/>
    </source>
</evidence>
<evidence type="ECO:0000313" key="9">
    <source>
        <dbReference type="EMBL" id="NYI70379.1"/>
    </source>
</evidence>
<dbReference type="PROSITE" id="PS50801">
    <property type="entry name" value="STAS"/>
    <property type="match status" value="1"/>
</dbReference>
<dbReference type="SUPFAM" id="SSF56601">
    <property type="entry name" value="beta-lactamase/transpeptidase-like"/>
    <property type="match status" value="1"/>
</dbReference>
<feature type="binding site" evidence="7">
    <location>
        <position position="165"/>
    </location>
    <ligand>
        <name>substrate</name>
    </ligand>
</feature>
<dbReference type="HAMAP" id="MF_00313">
    <property type="entry name" value="Glutaminase"/>
    <property type="match status" value="1"/>
</dbReference>
<comment type="similarity">
    <text evidence="1 7">Belongs to the glutaminase family.</text>
</comment>
<evidence type="ECO:0000256" key="7">
    <source>
        <dbReference type="HAMAP-Rule" id="MF_00313"/>
    </source>
</evidence>
<evidence type="ECO:0000256" key="5">
    <source>
        <dbReference type="ARBA" id="ARBA00049534"/>
    </source>
</evidence>
<gene>
    <name evidence="7" type="primary">glsA</name>
    <name evidence="9" type="ORF">GGQ54_000939</name>
</gene>
<dbReference type="GO" id="GO:0006543">
    <property type="term" value="P:L-glutamine catabolic process"/>
    <property type="evidence" value="ECO:0007669"/>
    <property type="project" value="TreeGrafter"/>
</dbReference>
<feature type="binding site" evidence="7">
    <location>
        <position position="158"/>
    </location>
    <ligand>
        <name>substrate</name>
    </ligand>
</feature>
<evidence type="ECO:0000313" key="10">
    <source>
        <dbReference type="Proteomes" id="UP000527616"/>
    </source>
</evidence>
<evidence type="ECO:0000256" key="3">
    <source>
        <dbReference type="ARBA" id="ARBA00012918"/>
    </source>
</evidence>
<comment type="subunit">
    <text evidence="2 7">Homotetramer.</text>
</comment>
<dbReference type="NCBIfam" id="NF002134">
    <property type="entry name" value="PRK00971.1-4"/>
    <property type="match status" value="1"/>
</dbReference>
<dbReference type="Pfam" id="PF04960">
    <property type="entry name" value="Glutaminase"/>
    <property type="match status" value="1"/>
</dbReference>
<dbReference type="Proteomes" id="UP000527616">
    <property type="component" value="Unassembled WGS sequence"/>
</dbReference>
<keyword evidence="10" id="KW-1185">Reference proteome</keyword>
<feature type="domain" description="STAS" evidence="8">
    <location>
        <begin position="326"/>
        <end position="389"/>
    </location>
</feature>
<evidence type="ECO:0000256" key="4">
    <source>
        <dbReference type="ARBA" id="ARBA00022801"/>
    </source>
</evidence>
<evidence type="ECO:0000256" key="2">
    <source>
        <dbReference type="ARBA" id="ARBA00011881"/>
    </source>
</evidence>
<dbReference type="GO" id="GO:0006537">
    <property type="term" value="P:glutamate biosynthetic process"/>
    <property type="evidence" value="ECO:0007669"/>
    <property type="project" value="TreeGrafter"/>
</dbReference>
<feature type="binding site" evidence="7">
    <location>
        <position position="241"/>
    </location>
    <ligand>
        <name>substrate</name>
    </ligand>
</feature>
<feature type="binding site" evidence="7">
    <location>
        <position position="114"/>
    </location>
    <ligand>
        <name>substrate</name>
    </ligand>
</feature>
<keyword evidence="4 7" id="KW-0378">Hydrolase</keyword>
<dbReference type="PANTHER" id="PTHR12544">
    <property type="entry name" value="GLUTAMINASE"/>
    <property type="match status" value="1"/>
</dbReference>
<dbReference type="AlphaFoldDB" id="A0A7Z0D7M3"/>
<sequence>MRSPIPDYLTQVLDTCGGDTSGAPADYIPELRDADPDRLGVSLCTVDGAVYDVGDTADEISIQSVSKPFAYALAVIDRGLEAVLQKIDVEPSGDAFNEISLDPATGRPRNPMINAGAIAAHALIDGDNLDARVERFREFAGRLAGRELTVDEAVFASEMSEAYRNRALANLLRSRGIVEGDPEDAVRGYIRQCSINVTAHDLSVMAATLAAGGVQPLTGEQVIPPRVNRQVLSVMTTCGMYDAAGDWVTSVGIPAKSGVSGVLIGALPGQVGLATFSPRLDAHGNSVRGVQIFERLSDDMGMHMMEAPQPARSVMRSRRDDADSAVFELQGSVQFPQAERMLRALVEQPITEPRAVFDLTRVFAVNDVGLRMLQEGRRRLEADGIEVIVDDPDGVYLGKADDA</sequence>
<dbReference type="PANTHER" id="PTHR12544:SF29">
    <property type="entry name" value="GLUTAMINASE"/>
    <property type="match status" value="1"/>
</dbReference>
<organism evidence="9 10">
    <name type="scientific">Naumannella cuiyingiana</name>
    <dbReference type="NCBI Taxonomy" id="1347891"/>
    <lineage>
        <taxon>Bacteria</taxon>
        <taxon>Bacillati</taxon>
        <taxon>Actinomycetota</taxon>
        <taxon>Actinomycetes</taxon>
        <taxon>Propionibacteriales</taxon>
        <taxon>Propionibacteriaceae</taxon>
        <taxon>Naumannella</taxon>
    </lineage>
</organism>
<dbReference type="SUPFAM" id="SSF52091">
    <property type="entry name" value="SpoIIaa-like"/>
    <property type="match status" value="1"/>
</dbReference>
<dbReference type="GO" id="GO:0004359">
    <property type="term" value="F:glutaminase activity"/>
    <property type="evidence" value="ECO:0007669"/>
    <property type="project" value="UniProtKB-UniRule"/>
</dbReference>
<dbReference type="Gene3D" id="3.30.750.24">
    <property type="entry name" value="STAS domain"/>
    <property type="match status" value="1"/>
</dbReference>
<feature type="binding site" evidence="7">
    <location>
        <position position="259"/>
    </location>
    <ligand>
        <name>substrate</name>
    </ligand>
</feature>